<comment type="similarity">
    <text evidence="1">Belongs to the HisA/HisF family.</text>
</comment>
<dbReference type="EMBL" id="DSEU01000046">
    <property type="protein sequence ID" value="HEM67293.1"/>
    <property type="molecule type" value="Genomic_DNA"/>
</dbReference>
<protein>
    <recommendedName>
        <fullName evidence="3">HisA/HisF family protein</fullName>
    </recommendedName>
</protein>
<proteinExistence type="inferred from homology"/>
<reference evidence="2" key="1">
    <citation type="journal article" date="2020" name="mSystems">
        <title>Genome- and Community-Level Interaction Insights into Carbon Utilization and Element Cycling Functions of Hydrothermarchaeota in Hydrothermal Sediment.</title>
        <authorList>
            <person name="Zhou Z."/>
            <person name="Liu Y."/>
            <person name="Xu W."/>
            <person name="Pan J."/>
            <person name="Luo Z.H."/>
            <person name="Li M."/>
        </authorList>
    </citation>
    <scope>NUCLEOTIDE SEQUENCE [LARGE SCALE GENOMIC DNA]</scope>
    <source>
        <strain evidence="2">SpSt-125</strain>
    </source>
</reference>
<dbReference type="GO" id="GO:0000105">
    <property type="term" value="P:L-histidine biosynthetic process"/>
    <property type="evidence" value="ECO:0007669"/>
    <property type="project" value="UniProtKB-KW"/>
</dbReference>
<dbReference type="InterPro" id="IPR013785">
    <property type="entry name" value="Aldolase_TIM"/>
</dbReference>
<evidence type="ECO:0000256" key="1">
    <source>
        <dbReference type="RuleBase" id="RU003657"/>
    </source>
</evidence>
<name>A0A7J2U4W4_9CREN</name>
<dbReference type="Gene3D" id="3.20.20.70">
    <property type="entry name" value="Aldolase class I"/>
    <property type="match status" value="1"/>
</dbReference>
<evidence type="ECO:0008006" key="3">
    <source>
        <dbReference type="Google" id="ProtNLM"/>
    </source>
</evidence>
<organism evidence="2">
    <name type="scientific">Ignisphaera aggregans</name>
    <dbReference type="NCBI Taxonomy" id="334771"/>
    <lineage>
        <taxon>Archaea</taxon>
        <taxon>Thermoproteota</taxon>
        <taxon>Thermoprotei</taxon>
        <taxon>Desulfurococcales</taxon>
        <taxon>Desulfurococcaceae</taxon>
        <taxon>Ignisphaera</taxon>
    </lineage>
</organism>
<dbReference type="InterPro" id="IPR006062">
    <property type="entry name" value="His_biosynth"/>
</dbReference>
<comment type="caution">
    <text evidence="2">The sequence shown here is derived from an EMBL/GenBank/DDBJ whole genome shotgun (WGS) entry which is preliminary data.</text>
</comment>
<sequence>MVSTMTVKIIPVLDVMRGLVVHAVEGVREKYRPISNSIICSSPEPRCFIDKLLDMGFDEIYIADLDSIMGVGSNLDVIEYAVKRGFKVFADIGRNGMNRVDEEPLSFVIGTEYLSYPNELSYIRNRVSSLDMVEHGVRFSNTLLPLEKTLNSYKELGCWPKTLLVINLKRVGTMRGFNIEIAEKIRELYRGRLIVGGGIANIEEIKRLDKVGVDGVLIATTLHKGLIKSPYI</sequence>
<dbReference type="InterPro" id="IPR011060">
    <property type="entry name" value="RibuloseP-bd_barrel"/>
</dbReference>
<dbReference type="SUPFAM" id="SSF51366">
    <property type="entry name" value="Ribulose-phoshate binding barrel"/>
    <property type="match status" value="1"/>
</dbReference>
<dbReference type="Pfam" id="PF00977">
    <property type="entry name" value="His_biosynth"/>
    <property type="match status" value="1"/>
</dbReference>
<dbReference type="AlphaFoldDB" id="A0A7J2U4W4"/>
<evidence type="ECO:0000313" key="2">
    <source>
        <dbReference type="EMBL" id="HEM67293.1"/>
    </source>
</evidence>
<keyword evidence="1" id="KW-0368">Histidine biosynthesis</keyword>
<keyword evidence="1" id="KW-0028">Amino-acid biosynthesis</keyword>
<gene>
    <name evidence="2" type="ORF">ENO26_07010</name>
</gene>
<accession>A0A7J2U4W4</accession>